<sequence length="435" mass="50801">MQRISIENFGPIKKFEADVTDVMLLIGPQASGKSTISKTIFIFKSLKDAIFNYIRYADNLMYFVSSSHRYNTLLRFIESNFFDYFGLKPDCAEFRITYQYSSEKKITIYKSEDHLDIELSLILENELNLLITEISNYQIISKEQYDLFKSLEELRELESNIRFRFKLFKSRIDQIFEETHSSVFIPAGRSLMSTLTDQLQEIKNPDTLDYFTKSFVERINLLKTYFTDDLNTLIQNKDIASDIGIDLSKLLKKILKGEYRFNADLDKERIYFKNNKYVKLQYASSGQQESVWILLLIFRYILDKTSVFMVFEEPEAHLYPETQSDIVELIGLLANVYNNQIIITTHSPYILSAFNNLLYAYQVGKNKVGDEREAVESIVNSKSWIDPDRISAYFISENGYESIIDEELKLIQAEKIDSASSIINDKFNDLFNLDD</sequence>
<reference evidence="3" key="1">
    <citation type="journal article" date="2020" name="ISME J.">
        <title>Comparative genomics reveals insights into cyanobacterial evolution and habitat adaptation.</title>
        <authorList>
            <person name="Chen M.Y."/>
            <person name="Teng W.K."/>
            <person name="Zhao L."/>
            <person name="Hu C.X."/>
            <person name="Zhou Y.K."/>
            <person name="Han B.P."/>
            <person name="Song L.R."/>
            <person name="Shu W.S."/>
        </authorList>
    </citation>
    <scope>NUCLEOTIDE SEQUENCE [LARGE SCALE GENOMIC DNA]</scope>
    <source>
        <strain evidence="3">FACHB-251</strain>
    </source>
</reference>
<dbReference type="SUPFAM" id="SSF52540">
    <property type="entry name" value="P-loop containing nucleoside triphosphate hydrolases"/>
    <property type="match status" value="1"/>
</dbReference>
<dbReference type="InterPro" id="IPR041685">
    <property type="entry name" value="AAA_GajA/Old/RecF-like"/>
</dbReference>
<accession>A0A927A2U5</accession>
<dbReference type="Proteomes" id="UP000662185">
    <property type="component" value="Unassembled WGS sequence"/>
</dbReference>
<gene>
    <name evidence="2" type="ORF">H6G06_20200</name>
</gene>
<dbReference type="InterPro" id="IPR051396">
    <property type="entry name" value="Bact_Antivir_Def_Nuclease"/>
</dbReference>
<dbReference type="EMBL" id="JACJQU010000015">
    <property type="protein sequence ID" value="MBD2295733.1"/>
    <property type="molecule type" value="Genomic_DNA"/>
</dbReference>
<dbReference type="PANTHER" id="PTHR43581:SF2">
    <property type="entry name" value="EXCINUCLEASE ATPASE SUBUNIT"/>
    <property type="match status" value="1"/>
</dbReference>
<dbReference type="Gene3D" id="3.40.50.300">
    <property type="entry name" value="P-loop containing nucleotide triphosphate hydrolases"/>
    <property type="match status" value="1"/>
</dbReference>
<dbReference type="AlphaFoldDB" id="A0A927A2U5"/>
<dbReference type="PANTHER" id="PTHR43581">
    <property type="entry name" value="ATP/GTP PHOSPHATASE"/>
    <property type="match status" value="1"/>
</dbReference>
<evidence type="ECO:0000313" key="2">
    <source>
        <dbReference type="EMBL" id="MBD2295733.1"/>
    </source>
</evidence>
<proteinExistence type="predicted"/>
<dbReference type="RefSeq" id="WP_190563384.1">
    <property type="nucleotide sequence ID" value="NZ_JACJQU010000015.1"/>
</dbReference>
<dbReference type="Pfam" id="PF13175">
    <property type="entry name" value="AAA_15"/>
    <property type="match status" value="1"/>
</dbReference>
<keyword evidence="3" id="KW-1185">Reference proteome</keyword>
<evidence type="ECO:0000313" key="3">
    <source>
        <dbReference type="Proteomes" id="UP000662185"/>
    </source>
</evidence>
<feature type="domain" description="Endonuclease GajA/Old nuclease/RecF-like AAA" evidence="1">
    <location>
        <begin position="2"/>
        <end position="350"/>
    </location>
</feature>
<organism evidence="2 3">
    <name type="scientific">Anabaena sphaerica FACHB-251</name>
    <dbReference type="NCBI Taxonomy" id="2692883"/>
    <lineage>
        <taxon>Bacteria</taxon>
        <taxon>Bacillati</taxon>
        <taxon>Cyanobacteriota</taxon>
        <taxon>Cyanophyceae</taxon>
        <taxon>Nostocales</taxon>
        <taxon>Nostocaceae</taxon>
        <taxon>Anabaena</taxon>
    </lineage>
</organism>
<comment type="caution">
    <text evidence="2">The sequence shown here is derived from an EMBL/GenBank/DDBJ whole genome shotgun (WGS) entry which is preliminary data.</text>
</comment>
<protein>
    <submittedName>
        <fullName evidence="2">AAA family ATPase</fullName>
    </submittedName>
</protein>
<evidence type="ECO:0000259" key="1">
    <source>
        <dbReference type="Pfam" id="PF13175"/>
    </source>
</evidence>
<name>A0A927A2U5_9NOST</name>
<dbReference type="InterPro" id="IPR027417">
    <property type="entry name" value="P-loop_NTPase"/>
</dbReference>